<evidence type="ECO:0000313" key="3">
    <source>
        <dbReference type="EMBL" id="SHH37489.1"/>
    </source>
</evidence>
<dbReference type="SUPFAM" id="SSF48317">
    <property type="entry name" value="Acid phosphatase/Vanadium-dependent haloperoxidase"/>
    <property type="match status" value="1"/>
</dbReference>
<name>A0A1M5SG68_9FLAO</name>
<feature type="transmembrane region" description="Helical" evidence="1">
    <location>
        <begin position="26"/>
        <end position="49"/>
    </location>
</feature>
<evidence type="ECO:0000313" key="4">
    <source>
        <dbReference type="Proteomes" id="UP000184522"/>
    </source>
</evidence>
<keyword evidence="1" id="KW-0472">Membrane</keyword>
<dbReference type="Gene3D" id="1.20.144.10">
    <property type="entry name" value="Phosphatidic acid phosphatase type 2/haloperoxidase"/>
    <property type="match status" value="1"/>
</dbReference>
<dbReference type="STRING" id="1089305.SAMN05444148_1859"/>
<feature type="transmembrane region" description="Helical" evidence="1">
    <location>
        <begin position="160"/>
        <end position="180"/>
    </location>
</feature>
<organism evidence="3 4">
    <name type="scientific">Winogradskyella jejuensis</name>
    <dbReference type="NCBI Taxonomy" id="1089305"/>
    <lineage>
        <taxon>Bacteria</taxon>
        <taxon>Pseudomonadati</taxon>
        <taxon>Bacteroidota</taxon>
        <taxon>Flavobacteriia</taxon>
        <taxon>Flavobacteriales</taxon>
        <taxon>Flavobacteriaceae</taxon>
        <taxon>Winogradskyella</taxon>
    </lineage>
</organism>
<dbReference type="OrthoDB" id="9789113at2"/>
<dbReference type="AlphaFoldDB" id="A0A1M5SG68"/>
<reference evidence="4" key="1">
    <citation type="submission" date="2016-11" db="EMBL/GenBank/DDBJ databases">
        <authorList>
            <person name="Varghese N."/>
            <person name="Submissions S."/>
        </authorList>
    </citation>
    <scope>NUCLEOTIDE SEQUENCE [LARGE SCALE GENOMIC DNA]</scope>
    <source>
        <strain evidence="4">DSM 25330</strain>
    </source>
</reference>
<dbReference type="GO" id="GO:0042392">
    <property type="term" value="F:sphingosine-1-phosphate phosphatase activity"/>
    <property type="evidence" value="ECO:0007669"/>
    <property type="project" value="TreeGrafter"/>
</dbReference>
<keyword evidence="4" id="KW-1185">Reference proteome</keyword>
<keyword evidence="1" id="KW-0812">Transmembrane</keyword>
<feature type="domain" description="Phosphatidic acid phosphatase type 2/haloperoxidase" evidence="2">
    <location>
        <begin position="60"/>
        <end position="177"/>
    </location>
</feature>
<sequence length="190" mass="21971">MLEQLLEYDTELFVFLNSLGSENWDWLWLLITNKLTFIPFYAILLFLIYRKYGWQKMLVIVVVIAAMITFTDQLTNVVKRTVLRFRPCACDEIKDTIRFVADYCSTNRSFFSGHASNSMAAAVFGGLMLRPYFKNLIFFLLLWSAIVAYSRIYVGVHFPVDIICGMAFGALSGFGFFKLYGALENRYFKA</sequence>
<evidence type="ECO:0000256" key="1">
    <source>
        <dbReference type="SAM" id="Phobius"/>
    </source>
</evidence>
<accession>A0A1M5SG68</accession>
<feature type="transmembrane region" description="Helical" evidence="1">
    <location>
        <begin position="136"/>
        <end position="154"/>
    </location>
</feature>
<proteinExistence type="predicted"/>
<dbReference type="PANTHER" id="PTHR14969">
    <property type="entry name" value="SPHINGOSINE-1-PHOSPHATE PHOSPHOHYDROLASE"/>
    <property type="match status" value="1"/>
</dbReference>
<keyword evidence="1" id="KW-1133">Transmembrane helix</keyword>
<dbReference type="SMART" id="SM00014">
    <property type="entry name" value="acidPPc"/>
    <property type="match status" value="1"/>
</dbReference>
<dbReference type="Pfam" id="PF01569">
    <property type="entry name" value="PAP2"/>
    <property type="match status" value="1"/>
</dbReference>
<dbReference type="InterPro" id="IPR036938">
    <property type="entry name" value="PAP2/HPO_sf"/>
</dbReference>
<dbReference type="Proteomes" id="UP000184522">
    <property type="component" value="Unassembled WGS sequence"/>
</dbReference>
<protein>
    <submittedName>
        <fullName evidence="3">Undecaprenyl-diphosphatase</fullName>
    </submittedName>
</protein>
<evidence type="ECO:0000259" key="2">
    <source>
        <dbReference type="SMART" id="SM00014"/>
    </source>
</evidence>
<dbReference type="EMBL" id="FQWS01000002">
    <property type="protein sequence ID" value="SHH37489.1"/>
    <property type="molecule type" value="Genomic_DNA"/>
</dbReference>
<gene>
    <name evidence="3" type="ORF">SAMN05444148_1859</name>
</gene>
<dbReference type="RefSeq" id="WP_073085761.1">
    <property type="nucleotide sequence ID" value="NZ_FQWS01000002.1"/>
</dbReference>
<dbReference type="PANTHER" id="PTHR14969:SF13">
    <property type="entry name" value="AT30094P"/>
    <property type="match status" value="1"/>
</dbReference>
<dbReference type="InterPro" id="IPR000326">
    <property type="entry name" value="PAP2/HPO"/>
</dbReference>